<feature type="region of interest" description="Disordered" evidence="4">
    <location>
        <begin position="335"/>
        <end position="356"/>
    </location>
</feature>
<keyword evidence="2 3" id="KW-0862">Zinc</keyword>
<feature type="region of interest" description="Disordered" evidence="4">
    <location>
        <begin position="397"/>
        <end position="430"/>
    </location>
</feature>
<proteinExistence type="predicted"/>
<evidence type="ECO:0000256" key="1">
    <source>
        <dbReference type="ARBA" id="ARBA00022723"/>
    </source>
</evidence>
<dbReference type="Proteomes" id="UP000887226">
    <property type="component" value="Unassembled WGS sequence"/>
</dbReference>
<evidence type="ECO:0000256" key="3">
    <source>
        <dbReference type="PROSITE-ProRule" id="PRU00125"/>
    </source>
</evidence>
<dbReference type="PROSITE" id="PS00478">
    <property type="entry name" value="LIM_DOMAIN_1"/>
    <property type="match status" value="1"/>
</dbReference>
<keyword evidence="1 3" id="KW-0479">Metal-binding</keyword>
<organism evidence="6 7">
    <name type="scientific">Calycina marina</name>
    <dbReference type="NCBI Taxonomy" id="1763456"/>
    <lineage>
        <taxon>Eukaryota</taxon>
        <taxon>Fungi</taxon>
        <taxon>Dikarya</taxon>
        <taxon>Ascomycota</taxon>
        <taxon>Pezizomycotina</taxon>
        <taxon>Leotiomycetes</taxon>
        <taxon>Helotiales</taxon>
        <taxon>Pezizellaceae</taxon>
        <taxon>Calycina</taxon>
    </lineage>
</organism>
<dbReference type="EMBL" id="MU253767">
    <property type="protein sequence ID" value="KAG9247634.1"/>
    <property type="molecule type" value="Genomic_DNA"/>
</dbReference>
<dbReference type="InterPro" id="IPR001781">
    <property type="entry name" value="Znf_LIM"/>
</dbReference>
<protein>
    <recommendedName>
        <fullName evidence="5">LIM zinc-binding domain-containing protein</fullName>
    </recommendedName>
</protein>
<evidence type="ECO:0000256" key="4">
    <source>
        <dbReference type="SAM" id="MobiDB-lite"/>
    </source>
</evidence>
<dbReference type="GO" id="GO:0046872">
    <property type="term" value="F:metal ion binding"/>
    <property type="evidence" value="ECO:0007669"/>
    <property type="project" value="UniProtKB-KW"/>
</dbReference>
<feature type="domain" description="LIM zinc-binding" evidence="5">
    <location>
        <begin position="77"/>
        <end position="150"/>
    </location>
</feature>
<comment type="caution">
    <text evidence="6">The sequence shown here is derived from an EMBL/GenBank/DDBJ whole genome shotgun (WGS) entry which is preliminary data.</text>
</comment>
<sequence length="537" mass="59871">MPFMSSSSISTSNLYRSSPHARHVRASLLDPSSVAVKPSFICTICWQPQYPPSTPRVLGTESRISCHGCWKAVSDLSICWACGQVIVRGEEVVSLGWCFWHRSCFGCLACGKSMSLPASVAENNKERKSLGLELDVIPMCDDCEDDAGDDGNETLLETELGSAGCFDGGQSSDRLDMMKLNNDERRVERSRWTPRKFKGSSGLERDLTKFINGRSTVSEVGLQSTIEEADIPVTGRASEPPKAPAAVESCSLIPAKQFAMKELRKVSARLTRISNDFENSESEFSPIESEGYTAFPKFDYSKLKTSPRSPLPEGPKTIGITARDNRTRPTTISFESTPAKEHSIARTSHRSRKRSRTLHADDLGAMAYDSEETPARQRTPYPNANDRPVIERIVSQESTSCHPNMSLGTTAPPSNPRCSPSPFTSPHTPPSLIIPSYKKTGAGPVHSSEYIDTYHPHSCDIGHQKYRPSKVEHILEKIKRQNVGRQKLEDVAAIQMRRRQRERSGERMAAKLGIEEYGLDPRRQDMNRELRYLFNEE</sequence>
<keyword evidence="3" id="KW-0440">LIM domain</keyword>
<dbReference type="AlphaFoldDB" id="A0A9P8CHS9"/>
<dbReference type="Gene3D" id="2.10.110.10">
    <property type="entry name" value="Cysteine Rich Protein"/>
    <property type="match status" value="1"/>
</dbReference>
<dbReference type="GO" id="GO:0030695">
    <property type="term" value="F:GTPase regulator activity"/>
    <property type="evidence" value="ECO:0007669"/>
    <property type="project" value="UniProtKB-ARBA"/>
</dbReference>
<evidence type="ECO:0000313" key="6">
    <source>
        <dbReference type="EMBL" id="KAG9247634.1"/>
    </source>
</evidence>
<feature type="compositionally biased region" description="Basic residues" evidence="4">
    <location>
        <begin position="347"/>
        <end position="356"/>
    </location>
</feature>
<dbReference type="OrthoDB" id="8062037at2759"/>
<accession>A0A9P8CHS9</accession>
<evidence type="ECO:0000256" key="2">
    <source>
        <dbReference type="ARBA" id="ARBA00022833"/>
    </source>
</evidence>
<gene>
    <name evidence="6" type="ORF">BJ878DRAFT_573048</name>
</gene>
<reference evidence="6" key="1">
    <citation type="journal article" date="2021" name="IMA Fungus">
        <title>Genomic characterization of three marine fungi, including Emericellopsis atlantica sp. nov. with signatures of a generalist lifestyle and marine biomass degradation.</title>
        <authorList>
            <person name="Hagestad O.C."/>
            <person name="Hou L."/>
            <person name="Andersen J.H."/>
            <person name="Hansen E.H."/>
            <person name="Altermark B."/>
            <person name="Li C."/>
            <person name="Kuhnert E."/>
            <person name="Cox R.J."/>
            <person name="Crous P.W."/>
            <person name="Spatafora J.W."/>
            <person name="Lail K."/>
            <person name="Amirebrahimi M."/>
            <person name="Lipzen A."/>
            <person name="Pangilinan J."/>
            <person name="Andreopoulos W."/>
            <person name="Hayes R.D."/>
            <person name="Ng V."/>
            <person name="Grigoriev I.V."/>
            <person name="Jackson S.A."/>
            <person name="Sutton T.D.S."/>
            <person name="Dobson A.D.W."/>
            <person name="Rama T."/>
        </authorList>
    </citation>
    <scope>NUCLEOTIDE SEQUENCE</scope>
    <source>
        <strain evidence="6">TRa3180A</strain>
    </source>
</reference>
<evidence type="ECO:0000313" key="7">
    <source>
        <dbReference type="Proteomes" id="UP000887226"/>
    </source>
</evidence>
<evidence type="ECO:0000259" key="5">
    <source>
        <dbReference type="PROSITE" id="PS50023"/>
    </source>
</evidence>
<name>A0A9P8CHS9_9HELO</name>
<keyword evidence="7" id="KW-1185">Reference proteome</keyword>
<feature type="compositionally biased region" description="Polar residues" evidence="4">
    <location>
        <begin position="397"/>
        <end position="418"/>
    </location>
</feature>
<dbReference type="PROSITE" id="PS50023">
    <property type="entry name" value="LIM_DOMAIN_2"/>
    <property type="match status" value="1"/>
</dbReference>